<evidence type="ECO:0000256" key="1">
    <source>
        <dbReference type="SAM" id="MobiDB-lite"/>
    </source>
</evidence>
<keyword evidence="2" id="KW-0812">Transmembrane</keyword>
<keyword evidence="2" id="KW-0472">Membrane</keyword>
<evidence type="ECO:0000313" key="4">
    <source>
        <dbReference type="Proteomes" id="UP001499930"/>
    </source>
</evidence>
<dbReference type="RefSeq" id="WP_344907895.1">
    <property type="nucleotide sequence ID" value="NZ_BAAAWD010000031.1"/>
</dbReference>
<protein>
    <recommendedName>
        <fullName evidence="5">ABC transporter permease</fullName>
    </recommendedName>
</protein>
<feature type="transmembrane region" description="Helical" evidence="2">
    <location>
        <begin position="30"/>
        <end position="50"/>
    </location>
</feature>
<feature type="compositionally biased region" description="Basic residues" evidence="1">
    <location>
        <begin position="123"/>
        <end position="139"/>
    </location>
</feature>
<comment type="caution">
    <text evidence="3">The sequence shown here is derived from an EMBL/GenBank/DDBJ whole genome shotgun (WGS) entry which is preliminary data.</text>
</comment>
<name>A0ABP6LJN0_9ACTN</name>
<feature type="region of interest" description="Disordered" evidence="1">
    <location>
        <begin position="107"/>
        <end position="148"/>
    </location>
</feature>
<dbReference type="Proteomes" id="UP001499930">
    <property type="component" value="Unassembled WGS sequence"/>
</dbReference>
<keyword evidence="4" id="KW-1185">Reference proteome</keyword>
<reference evidence="4" key="1">
    <citation type="journal article" date="2019" name="Int. J. Syst. Evol. Microbiol.">
        <title>The Global Catalogue of Microorganisms (GCM) 10K type strain sequencing project: providing services to taxonomists for standard genome sequencing and annotation.</title>
        <authorList>
            <consortium name="The Broad Institute Genomics Platform"/>
            <consortium name="The Broad Institute Genome Sequencing Center for Infectious Disease"/>
            <person name="Wu L."/>
            <person name="Ma J."/>
        </authorList>
    </citation>
    <scope>NUCLEOTIDE SEQUENCE [LARGE SCALE GENOMIC DNA]</scope>
    <source>
        <strain evidence="4">JCM 3106</strain>
    </source>
</reference>
<evidence type="ECO:0000313" key="3">
    <source>
        <dbReference type="EMBL" id="GAA3041441.1"/>
    </source>
</evidence>
<sequence length="148" mass="16193">MSEKTLTPAPESAAPRRERPRVRLAGLRDFALIPAIVVIAVVGRIVHPIFLQPDNLINILQTMSEISLLVLAQTIVLVAGRMDLSLESTFGLAPGVAAWLTVAVGSGADGQGDRDRPDARQHCPARRPSRRPRSARRPRPARDRSRLQ</sequence>
<dbReference type="EMBL" id="BAAAWD010000031">
    <property type="protein sequence ID" value="GAA3041441.1"/>
    <property type="molecule type" value="Genomic_DNA"/>
</dbReference>
<organism evidence="3 4">
    <name type="scientific">Streptosporangium longisporum</name>
    <dbReference type="NCBI Taxonomy" id="46187"/>
    <lineage>
        <taxon>Bacteria</taxon>
        <taxon>Bacillati</taxon>
        <taxon>Actinomycetota</taxon>
        <taxon>Actinomycetes</taxon>
        <taxon>Streptosporangiales</taxon>
        <taxon>Streptosporangiaceae</taxon>
        <taxon>Streptosporangium</taxon>
    </lineage>
</organism>
<evidence type="ECO:0000256" key="2">
    <source>
        <dbReference type="SAM" id="Phobius"/>
    </source>
</evidence>
<proteinExistence type="predicted"/>
<dbReference type="PANTHER" id="PTHR32196">
    <property type="entry name" value="ABC TRANSPORTER PERMEASE PROTEIN YPHD-RELATED-RELATED"/>
    <property type="match status" value="1"/>
</dbReference>
<evidence type="ECO:0008006" key="5">
    <source>
        <dbReference type="Google" id="ProtNLM"/>
    </source>
</evidence>
<gene>
    <name evidence="3" type="ORF">GCM10017559_82770</name>
</gene>
<feature type="compositionally biased region" description="Basic and acidic residues" evidence="1">
    <location>
        <begin position="111"/>
        <end position="121"/>
    </location>
</feature>
<accession>A0ABP6LJN0</accession>
<feature type="transmembrane region" description="Helical" evidence="2">
    <location>
        <begin position="56"/>
        <end position="79"/>
    </location>
</feature>
<keyword evidence="2" id="KW-1133">Transmembrane helix</keyword>